<keyword evidence="4" id="KW-1185">Reference proteome</keyword>
<organism evidence="3 4">
    <name type="scientific">Brachionus plicatilis</name>
    <name type="common">Marine rotifer</name>
    <name type="synonym">Brachionus muelleri</name>
    <dbReference type="NCBI Taxonomy" id="10195"/>
    <lineage>
        <taxon>Eukaryota</taxon>
        <taxon>Metazoa</taxon>
        <taxon>Spiralia</taxon>
        <taxon>Gnathifera</taxon>
        <taxon>Rotifera</taxon>
        <taxon>Eurotatoria</taxon>
        <taxon>Monogononta</taxon>
        <taxon>Pseudotrocha</taxon>
        <taxon>Ploima</taxon>
        <taxon>Brachionidae</taxon>
        <taxon>Brachionus</taxon>
    </lineage>
</organism>
<keyword evidence="1" id="KW-1133">Transmembrane helix</keyword>
<gene>
    <name evidence="3" type="ORF">BpHYR1_028788</name>
</gene>
<keyword evidence="2" id="KW-0732">Signal</keyword>
<dbReference type="AlphaFoldDB" id="A0A3M7RCD9"/>
<accession>A0A3M7RCD9</accession>
<evidence type="ECO:0000256" key="2">
    <source>
        <dbReference type="SAM" id="SignalP"/>
    </source>
</evidence>
<keyword evidence="1" id="KW-0472">Membrane</keyword>
<protein>
    <submittedName>
        <fullName evidence="3">Uncharacterized protein</fullName>
    </submittedName>
</protein>
<name>A0A3M7RCD9_BRAPC</name>
<dbReference type="OrthoDB" id="10446367at2759"/>
<feature type="transmembrane region" description="Helical" evidence="1">
    <location>
        <begin position="30"/>
        <end position="53"/>
    </location>
</feature>
<comment type="caution">
    <text evidence="3">The sequence shown here is derived from an EMBL/GenBank/DDBJ whole genome shotgun (WGS) entry which is preliminary data.</text>
</comment>
<keyword evidence="1" id="KW-0812">Transmembrane</keyword>
<dbReference type="Proteomes" id="UP000276133">
    <property type="component" value="Unassembled WGS sequence"/>
</dbReference>
<sequence>MRTFLALLVASALLVENVYPWPLALMGLGMGFPFMGLGMMGLGWGMGLGRVGLRRFGHRRFGREADVLESQAVPPELANKTLCSYESDLKILQCASMTSSFDCQVEERMPKMENIEIRLADMELAPAKPNNFDVIRILSRASSGLFTFIQPGTTKQVTLSLFNSEKVNQPGLLIKDELCWSQIQHVVSKSNRDDVGFALAL</sequence>
<feature type="chain" id="PRO_5017997671" evidence="2">
    <location>
        <begin position="21"/>
        <end position="201"/>
    </location>
</feature>
<proteinExistence type="predicted"/>
<evidence type="ECO:0000313" key="4">
    <source>
        <dbReference type="Proteomes" id="UP000276133"/>
    </source>
</evidence>
<evidence type="ECO:0000256" key="1">
    <source>
        <dbReference type="SAM" id="Phobius"/>
    </source>
</evidence>
<dbReference type="EMBL" id="REGN01003706">
    <property type="protein sequence ID" value="RNA21233.1"/>
    <property type="molecule type" value="Genomic_DNA"/>
</dbReference>
<reference evidence="3 4" key="1">
    <citation type="journal article" date="2018" name="Sci. Rep.">
        <title>Genomic signatures of local adaptation to the degree of environmental predictability in rotifers.</title>
        <authorList>
            <person name="Franch-Gras L."/>
            <person name="Hahn C."/>
            <person name="Garcia-Roger E.M."/>
            <person name="Carmona M.J."/>
            <person name="Serra M."/>
            <person name="Gomez A."/>
        </authorList>
    </citation>
    <scope>NUCLEOTIDE SEQUENCE [LARGE SCALE GENOMIC DNA]</scope>
    <source>
        <strain evidence="3">HYR1</strain>
    </source>
</reference>
<feature type="signal peptide" evidence="2">
    <location>
        <begin position="1"/>
        <end position="20"/>
    </location>
</feature>
<evidence type="ECO:0000313" key="3">
    <source>
        <dbReference type="EMBL" id="RNA21233.1"/>
    </source>
</evidence>